<evidence type="ECO:0000313" key="2">
    <source>
        <dbReference type="EMBL" id="GLB36213.1"/>
    </source>
</evidence>
<feature type="compositionally biased region" description="Pro residues" evidence="1">
    <location>
        <begin position="42"/>
        <end position="58"/>
    </location>
</feature>
<keyword evidence="3" id="KW-1185">Reference proteome</keyword>
<feature type="compositionally biased region" description="Basic and acidic residues" evidence="1">
    <location>
        <begin position="65"/>
        <end position="76"/>
    </location>
</feature>
<accession>A0A9P3PIS8</accession>
<dbReference type="AlphaFoldDB" id="A0A9P3PIS8"/>
<comment type="caution">
    <text evidence="2">The sequence shown here is derived from an EMBL/GenBank/DDBJ whole genome shotgun (WGS) entry which is preliminary data.</text>
</comment>
<feature type="compositionally biased region" description="Low complexity" evidence="1">
    <location>
        <begin position="1"/>
        <end position="36"/>
    </location>
</feature>
<organism evidence="2 3">
    <name type="scientific">Lyophyllum shimeji</name>
    <name type="common">Hon-shimeji</name>
    <name type="synonym">Tricholoma shimeji</name>
    <dbReference type="NCBI Taxonomy" id="47721"/>
    <lineage>
        <taxon>Eukaryota</taxon>
        <taxon>Fungi</taxon>
        <taxon>Dikarya</taxon>
        <taxon>Basidiomycota</taxon>
        <taxon>Agaricomycotina</taxon>
        <taxon>Agaricomycetes</taxon>
        <taxon>Agaricomycetidae</taxon>
        <taxon>Agaricales</taxon>
        <taxon>Tricholomatineae</taxon>
        <taxon>Lyophyllaceae</taxon>
        <taxon>Lyophyllum</taxon>
    </lineage>
</organism>
<dbReference type="Proteomes" id="UP001063166">
    <property type="component" value="Unassembled WGS sequence"/>
</dbReference>
<proteinExistence type="predicted"/>
<sequence length="221" mass="24619">MASPYSYPSPSEPSLLYPSSPSASSHSSTDSSLYSSNALPAYGPPTPTDPCAYPPPYSPVDDTSDFSHKPRPHDPTPRVNIAHPYARLYAKKEQVKRRKIWNHALEKSLFSPYEISTVGAPQRRKIYIASLEAHVDKLHSQLLEIGFWPVAFEELEPHRGLNSKTAKSMVSGLQHDASLAKLKLLELERANKGLKHALQEVALPETFFAPPPTTHYNYFPS</sequence>
<name>A0A9P3PIS8_LYOSH</name>
<evidence type="ECO:0000256" key="1">
    <source>
        <dbReference type="SAM" id="MobiDB-lite"/>
    </source>
</evidence>
<protein>
    <submittedName>
        <fullName evidence="2">Uncharacterized protein</fullName>
    </submittedName>
</protein>
<dbReference type="OrthoDB" id="3245901at2759"/>
<dbReference type="EMBL" id="BRPK01000003">
    <property type="protein sequence ID" value="GLB36213.1"/>
    <property type="molecule type" value="Genomic_DNA"/>
</dbReference>
<gene>
    <name evidence="2" type="ORF">LshimejAT787_0305010</name>
</gene>
<reference evidence="2" key="1">
    <citation type="submission" date="2022-07" db="EMBL/GenBank/DDBJ databases">
        <title>The genome of Lyophyllum shimeji provides insight into the initial evolution of ectomycorrhizal fungal genome.</title>
        <authorList>
            <person name="Kobayashi Y."/>
            <person name="Shibata T."/>
            <person name="Hirakawa H."/>
            <person name="Shigenobu S."/>
            <person name="Nishiyama T."/>
            <person name="Yamada A."/>
            <person name="Hasebe M."/>
            <person name="Kawaguchi M."/>
        </authorList>
    </citation>
    <scope>NUCLEOTIDE SEQUENCE</scope>
    <source>
        <strain evidence="2">AT787</strain>
    </source>
</reference>
<feature type="region of interest" description="Disordered" evidence="1">
    <location>
        <begin position="1"/>
        <end position="79"/>
    </location>
</feature>
<evidence type="ECO:0000313" key="3">
    <source>
        <dbReference type="Proteomes" id="UP001063166"/>
    </source>
</evidence>